<evidence type="ECO:0000256" key="4">
    <source>
        <dbReference type="ARBA" id="ARBA00022737"/>
    </source>
</evidence>
<dbReference type="AlphaFoldDB" id="A0A4D6M4X6"/>
<evidence type="ECO:0000256" key="6">
    <source>
        <dbReference type="ARBA" id="ARBA00023136"/>
    </source>
</evidence>
<dbReference type="NCBIfam" id="TIGR00951">
    <property type="entry name" value="2A43"/>
    <property type="match status" value="2"/>
</dbReference>
<comment type="subcellular location">
    <subcellularLocation>
        <location evidence="1">Lysosome membrane</location>
        <topology evidence="1">Multi-pass membrane protein</topology>
    </subcellularLocation>
</comment>
<protein>
    <recommendedName>
        <fullName evidence="8">Cystinosin homolog</fullName>
    </recommendedName>
</protein>
<dbReference type="InterPro" id="IPR006603">
    <property type="entry name" value="PQ-loop_rpt"/>
</dbReference>
<keyword evidence="4" id="KW-0677">Repeat</keyword>
<dbReference type="GO" id="GO:0015184">
    <property type="term" value="F:L-cystine transmembrane transporter activity"/>
    <property type="evidence" value="ECO:0007669"/>
    <property type="project" value="TreeGrafter"/>
</dbReference>
<keyword evidence="12" id="KW-1185">Reference proteome</keyword>
<evidence type="ECO:0000256" key="2">
    <source>
        <dbReference type="ARBA" id="ARBA00022448"/>
    </source>
</evidence>
<evidence type="ECO:0000256" key="7">
    <source>
        <dbReference type="ARBA" id="ARBA00023228"/>
    </source>
</evidence>
<gene>
    <name evidence="11" type="ORF">DEO72_LG6g1111</name>
</gene>
<feature type="transmembrane region" description="Helical" evidence="10">
    <location>
        <begin position="15"/>
        <end position="36"/>
    </location>
</feature>
<evidence type="ECO:0000256" key="9">
    <source>
        <dbReference type="SAM" id="MobiDB-lite"/>
    </source>
</evidence>
<organism evidence="11 12">
    <name type="scientific">Vigna unguiculata</name>
    <name type="common">Cowpea</name>
    <dbReference type="NCBI Taxonomy" id="3917"/>
    <lineage>
        <taxon>Eukaryota</taxon>
        <taxon>Viridiplantae</taxon>
        <taxon>Streptophyta</taxon>
        <taxon>Embryophyta</taxon>
        <taxon>Tracheophyta</taxon>
        <taxon>Spermatophyta</taxon>
        <taxon>Magnoliopsida</taxon>
        <taxon>eudicotyledons</taxon>
        <taxon>Gunneridae</taxon>
        <taxon>Pentapetalae</taxon>
        <taxon>rosids</taxon>
        <taxon>fabids</taxon>
        <taxon>Fabales</taxon>
        <taxon>Fabaceae</taxon>
        <taxon>Papilionoideae</taxon>
        <taxon>50 kb inversion clade</taxon>
        <taxon>NPAAA clade</taxon>
        <taxon>indigoferoid/millettioid clade</taxon>
        <taxon>Phaseoleae</taxon>
        <taxon>Vigna</taxon>
    </lineage>
</organism>
<feature type="transmembrane region" description="Helical" evidence="10">
    <location>
        <begin position="361"/>
        <end position="378"/>
    </location>
</feature>
<proteinExistence type="predicted"/>
<dbReference type="Gene3D" id="1.20.1280.290">
    <property type="match status" value="2"/>
</dbReference>
<evidence type="ECO:0000256" key="8">
    <source>
        <dbReference type="ARBA" id="ARBA00074957"/>
    </source>
</evidence>
<evidence type="ECO:0000256" key="1">
    <source>
        <dbReference type="ARBA" id="ARBA00004155"/>
    </source>
</evidence>
<feature type="transmembrane region" description="Helical" evidence="10">
    <location>
        <begin position="293"/>
        <end position="309"/>
    </location>
</feature>
<keyword evidence="2" id="KW-0813">Transport</keyword>
<feature type="transmembrane region" description="Helical" evidence="10">
    <location>
        <begin position="329"/>
        <end position="349"/>
    </location>
</feature>
<evidence type="ECO:0000313" key="12">
    <source>
        <dbReference type="Proteomes" id="UP000501690"/>
    </source>
</evidence>
<dbReference type="GO" id="GO:0005765">
    <property type="term" value="C:lysosomal membrane"/>
    <property type="evidence" value="ECO:0007669"/>
    <property type="project" value="UniProtKB-SubCell"/>
</dbReference>
<dbReference type="SMART" id="SM00679">
    <property type="entry name" value="CTNS"/>
    <property type="match status" value="4"/>
</dbReference>
<dbReference type="PANTHER" id="PTHR13131:SF5">
    <property type="entry name" value="CYSTINOSIN"/>
    <property type="match status" value="1"/>
</dbReference>
<feature type="region of interest" description="Disordered" evidence="9">
    <location>
        <begin position="884"/>
        <end position="913"/>
    </location>
</feature>
<feature type="transmembrane region" description="Helical" evidence="10">
    <location>
        <begin position="384"/>
        <end position="404"/>
    </location>
</feature>
<reference evidence="11 12" key="1">
    <citation type="submission" date="2019-04" db="EMBL/GenBank/DDBJ databases">
        <title>An improved genome assembly and genetic linkage map for asparagus bean, Vigna unguiculata ssp. sesquipedialis.</title>
        <authorList>
            <person name="Xia Q."/>
            <person name="Zhang R."/>
            <person name="Dong Y."/>
        </authorList>
    </citation>
    <scope>NUCLEOTIDE SEQUENCE [LARGE SCALE GENOMIC DNA]</scope>
    <source>
        <tissue evidence="11">Leaf</tissue>
    </source>
</reference>
<dbReference type="InterPro" id="IPR005282">
    <property type="entry name" value="LC_transporter"/>
</dbReference>
<keyword evidence="6 10" id="KW-0472">Membrane</keyword>
<evidence type="ECO:0000256" key="3">
    <source>
        <dbReference type="ARBA" id="ARBA00022692"/>
    </source>
</evidence>
<dbReference type="FunFam" id="1.20.1280.290:FF:000018">
    <property type="entry name" value="Cystinosin homolog"/>
    <property type="match status" value="2"/>
</dbReference>
<feature type="transmembrane region" description="Helical" evidence="10">
    <location>
        <begin position="88"/>
        <end position="111"/>
    </location>
</feature>
<evidence type="ECO:0000256" key="10">
    <source>
        <dbReference type="SAM" id="Phobius"/>
    </source>
</evidence>
<keyword evidence="5 10" id="KW-1133">Transmembrane helix</keyword>
<feature type="transmembrane region" description="Helical" evidence="10">
    <location>
        <begin position="148"/>
        <end position="168"/>
    </location>
</feature>
<feature type="transmembrane region" description="Helical" evidence="10">
    <location>
        <begin position="458"/>
        <end position="479"/>
    </location>
</feature>
<accession>A0A4D6M4X6</accession>
<feature type="transmembrane region" description="Helical" evidence="10">
    <location>
        <begin position="48"/>
        <end position="68"/>
    </location>
</feature>
<dbReference type="PANTHER" id="PTHR13131">
    <property type="entry name" value="CYSTINOSIN"/>
    <property type="match status" value="1"/>
</dbReference>
<dbReference type="Pfam" id="PF04193">
    <property type="entry name" value="PQ-loop"/>
    <property type="match status" value="4"/>
</dbReference>
<feature type="transmembrane region" description="Helical" evidence="10">
    <location>
        <begin position="123"/>
        <end position="142"/>
    </location>
</feature>
<keyword evidence="7" id="KW-0458">Lysosome</keyword>
<feature type="transmembrane region" description="Helical" evidence="10">
    <location>
        <begin position="251"/>
        <end position="272"/>
    </location>
</feature>
<evidence type="ECO:0000256" key="5">
    <source>
        <dbReference type="ARBA" id="ARBA00022989"/>
    </source>
</evidence>
<keyword evidence="3 10" id="KW-0812">Transmembrane</keyword>
<name>A0A4D6M4X6_VIGUN</name>
<feature type="transmembrane region" description="Helical" evidence="10">
    <location>
        <begin position="212"/>
        <end position="231"/>
    </location>
</feature>
<dbReference type="Proteomes" id="UP000501690">
    <property type="component" value="Linkage Group LG6"/>
</dbReference>
<dbReference type="EMBL" id="CP039350">
    <property type="protein sequence ID" value="QCD96409.1"/>
    <property type="molecule type" value="Genomic_DNA"/>
</dbReference>
<evidence type="ECO:0000313" key="11">
    <source>
        <dbReference type="EMBL" id="QCD96409.1"/>
    </source>
</evidence>
<sequence length="945" mass="106744">MAAWNSVPLHVSYEVLGWFAFASWSISFYPQVILNFRRKSVVGLNFDFVLLNLTKHSSYLIYNASLYISSTVQKQYRDKYGQKEMIPVAANDVAFSVHAVLLTAINLFQIALYDRGSQKVSKIAYGILLVTWTSAAVCFFVALHNHHWLWLISIFSDIQVCMTVIKYIPQAVMNFMRKSTDGWSIVNILLDFSGSVANYVQMSMQSIDQHSWVNFYGNIGKLLLSLLVITVPRAKKMASWNSFELEVVYEALGWFAFVSWSISFYPQVILNFRRRSVVGLNFDFVLLNLTKHSTYLIYNASLYFSSAIQKQYFDKYGYGEMIPVAANDVAFSIHAVLLTAITLFQIAIYERGSQKVSKVSIGIVSVAWLIAAVCFFIALSNHSWLWLISIFNTIQVTMTVIKYIPQAVMNFLRKSTDGFSIGNILLDFSGGVANYGQMVVQSIDQNSWVNFYGNIGKVLLSLVSVFFDIIFIIQHYILYAGNKTSKSDITAEHEDQIREHLVRPSDQSPPENASFHIIPCFSQQSNEKAFEPIVLEEPLVVFHLLAYKLVIVDVVGRTRRRLRHGSWTLVQDGSCKKAVSIHESPRRKGDRNHRRLHHKLLQHSPCTCSVFFHATSSRLRCHSHNRTCNVSNEDENADLHHHQTPTLQPQKQQHHRGPEPMQTIFVRTIGHHKRCWSEATTNLQAIANAPATFEPPCTATGKHHEAFAATPMEQRGFSHNTTATSLHLRQQPGWKLVPLWLYASPDPPATSFAHVYCVYDHRQTQADRAQPFQILSDLAPIVWRSKTTDRRCISACTVLGLYHQLLKDITKSILLVPIKAATATQCLPSKPRSITALRWCLAASPVPPGVPKTSSIALLVWCLAARGKPPGNRQLTQWQWPLDEMAPGGRTESSRLSEVTSRSGERGSPKRERVETLARRYSFSAQARNLTFGRGVASLKRGGLA</sequence>
<feature type="compositionally biased region" description="Basic and acidic residues" evidence="9">
    <location>
        <begin position="903"/>
        <end position="913"/>
    </location>
</feature>